<protein>
    <submittedName>
        <fullName evidence="9">Cytochrome P450 CYP3031A1</fullName>
    </submittedName>
</protein>
<dbReference type="Gene3D" id="1.10.630.10">
    <property type="entry name" value="Cytochrome P450"/>
    <property type="match status" value="1"/>
</dbReference>
<keyword evidence="3 7" id="KW-0479">Metal-binding</keyword>
<dbReference type="GO" id="GO:0008395">
    <property type="term" value="F:steroid hydroxylase activity"/>
    <property type="evidence" value="ECO:0007669"/>
    <property type="project" value="TreeGrafter"/>
</dbReference>
<evidence type="ECO:0000256" key="3">
    <source>
        <dbReference type="ARBA" id="ARBA00022723"/>
    </source>
</evidence>
<dbReference type="InterPro" id="IPR017972">
    <property type="entry name" value="Cyt_P450_CS"/>
</dbReference>
<reference evidence="9" key="2">
    <citation type="journal article" date="2014" name="Aquat. Toxicol.">
        <title>Crude oil exposure results in oxidative stress-mediated dysfunctional development and reproduction in the copepod Tigriopus japonicus and modulates expression of cytochrome P450 (CYP) genes.</title>
        <authorList>
            <person name="Han J."/>
            <person name="Won E.J."/>
            <person name="Hwang D.S."/>
            <person name="Shin K.H."/>
            <person name="Lee Y.S."/>
            <person name="Leung K.M."/>
            <person name="Lee S.J."/>
            <person name="Lee J.S."/>
        </authorList>
    </citation>
    <scope>NUCLEOTIDE SEQUENCE</scope>
</reference>
<dbReference type="GO" id="GO:0005506">
    <property type="term" value="F:iron ion binding"/>
    <property type="evidence" value="ECO:0007669"/>
    <property type="project" value="InterPro"/>
</dbReference>
<evidence type="ECO:0000256" key="2">
    <source>
        <dbReference type="ARBA" id="ARBA00010617"/>
    </source>
</evidence>
<keyword evidence="6 8" id="KW-0503">Monooxygenase</keyword>
<dbReference type="AlphaFoldDB" id="A0A088DKQ6"/>
<keyword evidence="7 8" id="KW-0349">Heme</keyword>
<feature type="binding site" description="axial binding residue" evidence="7">
    <location>
        <position position="446"/>
    </location>
    <ligand>
        <name>heme</name>
        <dbReference type="ChEBI" id="CHEBI:30413"/>
    </ligand>
    <ligandPart>
        <name>Fe</name>
        <dbReference type="ChEBI" id="CHEBI:18248"/>
    </ligandPart>
</feature>
<evidence type="ECO:0000313" key="9">
    <source>
        <dbReference type="EMBL" id="AIL94135.1"/>
    </source>
</evidence>
<evidence type="ECO:0000256" key="6">
    <source>
        <dbReference type="ARBA" id="ARBA00023033"/>
    </source>
</evidence>
<dbReference type="GO" id="GO:0006805">
    <property type="term" value="P:xenobiotic metabolic process"/>
    <property type="evidence" value="ECO:0007669"/>
    <property type="project" value="TreeGrafter"/>
</dbReference>
<dbReference type="GO" id="GO:0016712">
    <property type="term" value="F:oxidoreductase activity, acting on paired donors, with incorporation or reduction of molecular oxygen, reduced flavin or flavoprotein as one donor, and incorporation of one atom of oxygen"/>
    <property type="evidence" value="ECO:0007669"/>
    <property type="project" value="TreeGrafter"/>
</dbReference>
<sequence>MIVLIIFGSVLVLYWYYKTRLPDDYPPSPPIRLPIIGHAVYSFFGTSASGAEAIDELYERFSKDGIMAFHMGPFKMVIIGNYELLHQCYKLEETNYRHANKAIEDLARFLRNSDMSNAGIIEGSDKIWTQQRRFALSTLKDFGFGKASMEILINEEVVQFMEYLDEQSQSGPIAVANMFNIAVLNILWQIVAGQRFDYHDKALNELVTMMNEAILSAGIKPSLALIFPFLRTIYPDIDPVVMNKQIMLKVKNFLADLVQSTFDQSNIRDLIDSYLLETLKTENEESSFHETNGTEILLQTLIDLFFAGSETTSSTLTWGILYLIRNPDVQFKLQQELDDVVGIGRMPSLLDRPKLPFLDATILEIQRLGDVVPNGLVHANPHSPVKIGKYVIPPGHMIQGDFSEIMQDPKYWKDAQEFKPERHLDGQKRVVVDKRLIPFSVGKRRCPGESLAKAQLFLFLASLLQRFHFQPERADFYPSTRSVVGVTRVPLPFKVRIIKRTLAAA</sequence>
<keyword evidence="5 7" id="KW-0408">Iron</keyword>
<dbReference type="GO" id="GO:0006082">
    <property type="term" value="P:organic acid metabolic process"/>
    <property type="evidence" value="ECO:0007669"/>
    <property type="project" value="TreeGrafter"/>
</dbReference>
<dbReference type="PANTHER" id="PTHR24300">
    <property type="entry name" value="CYTOCHROME P450 508A4-RELATED"/>
    <property type="match status" value="1"/>
</dbReference>
<evidence type="ECO:0000256" key="7">
    <source>
        <dbReference type="PIRSR" id="PIRSR602401-1"/>
    </source>
</evidence>
<dbReference type="PROSITE" id="PS00086">
    <property type="entry name" value="CYTOCHROME_P450"/>
    <property type="match status" value="1"/>
</dbReference>
<name>A0A088DKQ6_TIGJA</name>
<dbReference type="Pfam" id="PF00067">
    <property type="entry name" value="p450"/>
    <property type="match status" value="1"/>
</dbReference>
<keyword evidence="4 8" id="KW-0560">Oxidoreductase</keyword>
<dbReference type="GO" id="GO:0020037">
    <property type="term" value="F:heme binding"/>
    <property type="evidence" value="ECO:0007669"/>
    <property type="project" value="InterPro"/>
</dbReference>
<comment type="cofactor">
    <cofactor evidence="1 7">
        <name>heme</name>
        <dbReference type="ChEBI" id="CHEBI:30413"/>
    </cofactor>
</comment>
<dbReference type="GO" id="GO:0005737">
    <property type="term" value="C:cytoplasm"/>
    <property type="evidence" value="ECO:0007669"/>
    <property type="project" value="TreeGrafter"/>
</dbReference>
<dbReference type="PRINTS" id="PR00463">
    <property type="entry name" value="EP450I"/>
</dbReference>
<accession>A0A088DKQ6</accession>
<dbReference type="FunFam" id="1.10.630.10:FF:000036">
    <property type="entry name" value="CYtochrome P450 family"/>
    <property type="match status" value="1"/>
</dbReference>
<dbReference type="InterPro" id="IPR002401">
    <property type="entry name" value="Cyt_P450_E_grp-I"/>
</dbReference>
<comment type="similarity">
    <text evidence="2 8">Belongs to the cytochrome P450 family.</text>
</comment>
<dbReference type="InterPro" id="IPR001128">
    <property type="entry name" value="Cyt_P450"/>
</dbReference>
<gene>
    <name evidence="9" type="primary">CYP3031A1</name>
</gene>
<dbReference type="InterPro" id="IPR036396">
    <property type="entry name" value="Cyt_P450_sf"/>
</dbReference>
<evidence type="ECO:0000256" key="4">
    <source>
        <dbReference type="ARBA" id="ARBA00023002"/>
    </source>
</evidence>
<organism evidence="9">
    <name type="scientific">Tigriopus japonicus</name>
    <name type="common">Copepod</name>
    <dbReference type="NCBI Taxonomy" id="158387"/>
    <lineage>
        <taxon>Eukaryota</taxon>
        <taxon>Metazoa</taxon>
        <taxon>Ecdysozoa</taxon>
        <taxon>Arthropoda</taxon>
        <taxon>Crustacea</taxon>
        <taxon>Multicrustacea</taxon>
        <taxon>Hexanauplia</taxon>
        <taxon>Copepoda</taxon>
        <taxon>Harpacticoida</taxon>
        <taxon>Harpacticidae</taxon>
        <taxon>Tigriopus</taxon>
    </lineage>
</organism>
<evidence type="ECO:0000256" key="1">
    <source>
        <dbReference type="ARBA" id="ARBA00001971"/>
    </source>
</evidence>
<dbReference type="EMBL" id="KF639981">
    <property type="protein sequence ID" value="AIL94135.1"/>
    <property type="molecule type" value="mRNA"/>
</dbReference>
<dbReference type="PRINTS" id="PR00385">
    <property type="entry name" value="P450"/>
</dbReference>
<dbReference type="SUPFAM" id="SSF48264">
    <property type="entry name" value="Cytochrome P450"/>
    <property type="match status" value="1"/>
</dbReference>
<evidence type="ECO:0000256" key="5">
    <source>
        <dbReference type="ARBA" id="ARBA00023004"/>
    </source>
</evidence>
<proteinExistence type="evidence at transcript level"/>
<dbReference type="PANTHER" id="PTHR24300:SF397">
    <property type="entry name" value="CYTOCHROME P450 2U1"/>
    <property type="match status" value="1"/>
</dbReference>
<dbReference type="InterPro" id="IPR050182">
    <property type="entry name" value="Cytochrome_P450_fam2"/>
</dbReference>
<reference evidence="9" key="1">
    <citation type="submission" date="2013-09" db="EMBL/GenBank/DDBJ databases">
        <authorList>
            <person name="Lee J.-S."/>
        </authorList>
    </citation>
    <scope>NUCLEOTIDE SEQUENCE</scope>
</reference>
<evidence type="ECO:0000256" key="8">
    <source>
        <dbReference type="RuleBase" id="RU000461"/>
    </source>
</evidence>